<keyword evidence="3 5" id="KW-0238">DNA-binding</keyword>
<feature type="domain" description="Core-binding (CB)" evidence="7">
    <location>
        <begin position="118"/>
        <end position="202"/>
    </location>
</feature>
<dbReference type="GO" id="GO:0003677">
    <property type="term" value="F:DNA binding"/>
    <property type="evidence" value="ECO:0007669"/>
    <property type="project" value="UniProtKB-UniRule"/>
</dbReference>
<dbReference type="InterPro" id="IPR011010">
    <property type="entry name" value="DNA_brk_join_enz"/>
</dbReference>
<dbReference type="InterPro" id="IPR010998">
    <property type="entry name" value="Integrase_recombinase_N"/>
</dbReference>
<dbReference type="AlphaFoldDB" id="A0A1V1NZ58"/>
<dbReference type="InterPro" id="IPR002104">
    <property type="entry name" value="Integrase_catalytic"/>
</dbReference>
<comment type="similarity">
    <text evidence="1">Belongs to the 'phage' integrase family.</text>
</comment>
<evidence type="ECO:0000256" key="3">
    <source>
        <dbReference type="ARBA" id="ARBA00023125"/>
    </source>
</evidence>
<dbReference type="Gene3D" id="1.10.150.130">
    <property type="match status" value="1"/>
</dbReference>
<evidence type="ECO:0000313" key="9">
    <source>
        <dbReference type="Proteomes" id="UP000189670"/>
    </source>
</evidence>
<evidence type="ECO:0000259" key="6">
    <source>
        <dbReference type="PROSITE" id="PS51898"/>
    </source>
</evidence>
<reference evidence="9" key="1">
    <citation type="submission" date="2012-11" db="EMBL/GenBank/DDBJ databases">
        <authorList>
            <person name="Lucero-Rivera Y.E."/>
            <person name="Tovar-Ramirez D."/>
        </authorList>
    </citation>
    <scope>NUCLEOTIDE SEQUENCE [LARGE SCALE GENOMIC DNA]</scope>
    <source>
        <strain evidence="9">Araruama</strain>
    </source>
</reference>
<evidence type="ECO:0000256" key="4">
    <source>
        <dbReference type="ARBA" id="ARBA00023172"/>
    </source>
</evidence>
<feature type="domain" description="Tyr recombinase" evidence="6">
    <location>
        <begin position="225"/>
        <end position="410"/>
    </location>
</feature>
<dbReference type="InterPro" id="IPR044068">
    <property type="entry name" value="CB"/>
</dbReference>
<evidence type="ECO:0000256" key="2">
    <source>
        <dbReference type="ARBA" id="ARBA00022908"/>
    </source>
</evidence>
<dbReference type="PANTHER" id="PTHR30349">
    <property type="entry name" value="PHAGE INTEGRASE-RELATED"/>
    <property type="match status" value="1"/>
</dbReference>
<protein>
    <submittedName>
        <fullName evidence="8">Integrase family protein</fullName>
    </submittedName>
</protein>
<dbReference type="GO" id="GO:0015074">
    <property type="term" value="P:DNA integration"/>
    <property type="evidence" value="ECO:0007669"/>
    <property type="project" value="UniProtKB-KW"/>
</dbReference>
<gene>
    <name evidence="8" type="ORF">OMM_04919</name>
</gene>
<keyword evidence="4" id="KW-0233">DNA recombination</keyword>
<dbReference type="CDD" id="cd01188">
    <property type="entry name" value="INT_RitA_C_like"/>
    <property type="match status" value="1"/>
</dbReference>
<proteinExistence type="inferred from homology"/>
<keyword evidence="2" id="KW-0229">DNA integration</keyword>
<dbReference type="PANTHER" id="PTHR30349:SF41">
    <property type="entry name" value="INTEGRASE_RECOMBINASE PROTEIN MJ0367-RELATED"/>
    <property type="match status" value="1"/>
</dbReference>
<dbReference type="PROSITE" id="PS51898">
    <property type="entry name" value="TYR_RECOMBINASE"/>
    <property type="match status" value="1"/>
</dbReference>
<comment type="caution">
    <text evidence="8">The sequence shown here is derived from an EMBL/GenBank/DDBJ whole genome shotgun (WGS) entry which is preliminary data.</text>
</comment>
<accession>A0A1V1NZ58</accession>
<dbReference type="Proteomes" id="UP000189670">
    <property type="component" value="Unassembled WGS sequence"/>
</dbReference>
<evidence type="ECO:0000313" key="8">
    <source>
        <dbReference type="EMBL" id="ETR67843.1"/>
    </source>
</evidence>
<evidence type="ECO:0000259" key="7">
    <source>
        <dbReference type="PROSITE" id="PS51900"/>
    </source>
</evidence>
<dbReference type="InterPro" id="IPR050090">
    <property type="entry name" value="Tyrosine_recombinase_XerCD"/>
</dbReference>
<dbReference type="PROSITE" id="PS51900">
    <property type="entry name" value="CB"/>
    <property type="match status" value="1"/>
</dbReference>
<evidence type="ECO:0000256" key="1">
    <source>
        <dbReference type="ARBA" id="ARBA00008857"/>
    </source>
</evidence>
<name>A0A1V1NZ58_9BACT</name>
<dbReference type="SUPFAM" id="SSF56349">
    <property type="entry name" value="DNA breaking-rejoining enzymes"/>
    <property type="match status" value="1"/>
</dbReference>
<dbReference type="InterPro" id="IPR013762">
    <property type="entry name" value="Integrase-like_cat_sf"/>
</dbReference>
<dbReference type="GO" id="GO:0006310">
    <property type="term" value="P:DNA recombination"/>
    <property type="evidence" value="ECO:0007669"/>
    <property type="project" value="UniProtKB-KW"/>
</dbReference>
<evidence type="ECO:0000256" key="5">
    <source>
        <dbReference type="PROSITE-ProRule" id="PRU01248"/>
    </source>
</evidence>
<dbReference type="Gene3D" id="1.10.443.10">
    <property type="entry name" value="Intergrase catalytic core"/>
    <property type="match status" value="1"/>
</dbReference>
<dbReference type="Pfam" id="PF00589">
    <property type="entry name" value="Phage_integrase"/>
    <property type="match status" value="1"/>
</dbReference>
<dbReference type="EMBL" id="ATBP01001190">
    <property type="protein sequence ID" value="ETR67843.1"/>
    <property type="molecule type" value="Genomic_DNA"/>
</dbReference>
<sequence length="417" mass="48730">MFQNRLHGDYLHWYLKSSHKDRIDLIGESLISKKYKFAVVQNHLLEWIRLSRYLSENNLSFPPNFLVKEIQDYMKIRFPKGSEARRRGIRAAIRIFLEADNMGDFSRRIKIKKSPRSFLYQQWILPHLNYLRHDRNLAESTLRHRQTFFEKFIGYLEKSSVCCEEDLSFQVIIDSFVDLDGWGREMRLGYASALRGFFKWGYSENLFQQDFTNAVINIRRYSETKLPEVLSNEEVEKILSSIDRGNQIGKRNYAILILAARYGLRPVDIRRLSLDNIHWRKGIIAFTQSKTGVPHTLPLLEDVADALIDYLKVRPSNNYRNIFIRHLAPYEPFSADNNFSQVMNAALIQAGISQRKGLRGIYLFRHSLATRLLKEGKSFKSISDILGHSDVSSSFKYTKVDIDELRTVSISIKEVMS</sequence>
<organism evidence="8 9">
    <name type="scientific">Candidatus Magnetoglobus multicellularis str. Araruama</name>
    <dbReference type="NCBI Taxonomy" id="890399"/>
    <lineage>
        <taxon>Bacteria</taxon>
        <taxon>Pseudomonadati</taxon>
        <taxon>Thermodesulfobacteriota</taxon>
        <taxon>Desulfobacteria</taxon>
        <taxon>Desulfobacterales</taxon>
        <taxon>Desulfobacteraceae</taxon>
        <taxon>Candidatus Magnetoglobus</taxon>
    </lineage>
</organism>